<comment type="caution">
    <text evidence="2">The sequence shown here is derived from an EMBL/GenBank/DDBJ whole genome shotgun (WGS) entry which is preliminary data.</text>
</comment>
<dbReference type="AlphaFoldDB" id="X1I4E1"/>
<evidence type="ECO:0000313" key="2">
    <source>
        <dbReference type="EMBL" id="GAH76562.1"/>
    </source>
</evidence>
<feature type="region of interest" description="Disordered" evidence="1">
    <location>
        <begin position="1"/>
        <end position="45"/>
    </location>
</feature>
<evidence type="ECO:0000256" key="1">
    <source>
        <dbReference type="SAM" id="MobiDB-lite"/>
    </source>
</evidence>
<protein>
    <submittedName>
        <fullName evidence="2">Uncharacterized protein</fullName>
    </submittedName>
</protein>
<feature type="compositionally biased region" description="Polar residues" evidence="1">
    <location>
        <begin position="16"/>
        <end position="29"/>
    </location>
</feature>
<feature type="non-terminal residue" evidence="2">
    <location>
        <position position="45"/>
    </location>
</feature>
<organism evidence="2">
    <name type="scientific">marine sediment metagenome</name>
    <dbReference type="NCBI Taxonomy" id="412755"/>
    <lineage>
        <taxon>unclassified sequences</taxon>
        <taxon>metagenomes</taxon>
        <taxon>ecological metagenomes</taxon>
    </lineage>
</organism>
<dbReference type="EMBL" id="BARU01042846">
    <property type="protein sequence ID" value="GAH76562.1"/>
    <property type="molecule type" value="Genomic_DNA"/>
</dbReference>
<name>X1I4E1_9ZZZZ</name>
<proteinExistence type="predicted"/>
<gene>
    <name evidence="2" type="ORF">S03H2_65745</name>
</gene>
<accession>X1I4E1</accession>
<reference evidence="2" key="1">
    <citation type="journal article" date="2014" name="Front. Microbiol.">
        <title>High frequency of phylogenetically diverse reductive dehalogenase-homologous genes in deep subseafloor sedimentary metagenomes.</title>
        <authorList>
            <person name="Kawai M."/>
            <person name="Futagami T."/>
            <person name="Toyoda A."/>
            <person name="Takaki Y."/>
            <person name="Nishi S."/>
            <person name="Hori S."/>
            <person name="Arai W."/>
            <person name="Tsubouchi T."/>
            <person name="Morono Y."/>
            <person name="Uchiyama I."/>
            <person name="Ito T."/>
            <person name="Fujiyama A."/>
            <person name="Inagaki F."/>
            <person name="Takami H."/>
        </authorList>
    </citation>
    <scope>NUCLEOTIDE SEQUENCE</scope>
    <source>
        <strain evidence="2">Expedition CK06-06</strain>
    </source>
</reference>
<sequence>MDTSTDTPGSYEHYVTTGSGEQSASTLETSGIEPRIPDPAPTPVS</sequence>